<evidence type="ECO:0000313" key="4">
    <source>
        <dbReference type="EMBL" id="KAG5583672.1"/>
    </source>
</evidence>
<protein>
    <recommendedName>
        <fullName evidence="6">Acyltransferase</fullName>
    </recommendedName>
</protein>
<keyword evidence="5" id="KW-1185">Reference proteome</keyword>
<dbReference type="Proteomes" id="UP000824120">
    <property type="component" value="Chromosome 10"/>
</dbReference>
<dbReference type="OrthoDB" id="1932220at2759"/>
<gene>
    <name evidence="4" type="ORF">H5410_054299</name>
</gene>
<sequence length="441" mass="48658">MERKIEIVSMEFIKPVSPTPNHLKCFEYSFLDQMAIPFYAPLALFYPPPHSNYEQAISINSSRLLVLKKSLSETLTRYYPFAGRIKGVSIECNDEGAPFYEAFAHNYEFKSVLRNLDLTKDFLPNTVAEVGSSVFHNSTLYPLLVQVTLFKCGGMAICMCAFHQVADGATLYGLANAWAIGSCNELPEFVAAAKFLPPPIPYVSNGPMLQFQFTNFFCNEQRVSKLFTFDASTIASLRVKAMSDDVPVPTRVEAVSALIWKCVITAGAGAGTGTGASKLANLVNMRRRFVPPLPDHCVGNVVAGATACKGENDDGSDLATLVNCIRKSLSQLSSKYVEKQSRDEAIFAIPYDFMEMTEGLIRGEIALQVSSLCGYKSYVDFGWGKPSWVSSNPRTTTNNVRLMDSKDCDGIDALICLKDKDIMSKFQQEIELQLLPFGSVN</sequence>
<evidence type="ECO:0000256" key="3">
    <source>
        <dbReference type="ARBA" id="ARBA00023315"/>
    </source>
</evidence>
<dbReference type="AlphaFoldDB" id="A0A9J5X9V4"/>
<evidence type="ECO:0000313" key="5">
    <source>
        <dbReference type="Proteomes" id="UP000824120"/>
    </source>
</evidence>
<dbReference type="PANTHER" id="PTHR31623:SF123">
    <property type="entry name" value="VINORINE SYNTHASE-LIKE"/>
    <property type="match status" value="1"/>
</dbReference>
<dbReference type="PANTHER" id="PTHR31623">
    <property type="entry name" value="F21J9.9"/>
    <property type="match status" value="1"/>
</dbReference>
<comment type="caution">
    <text evidence="4">The sequence shown here is derived from an EMBL/GenBank/DDBJ whole genome shotgun (WGS) entry which is preliminary data.</text>
</comment>
<evidence type="ECO:0000256" key="1">
    <source>
        <dbReference type="ARBA" id="ARBA00009861"/>
    </source>
</evidence>
<keyword evidence="2" id="KW-0808">Transferase</keyword>
<dbReference type="GO" id="GO:0016746">
    <property type="term" value="F:acyltransferase activity"/>
    <property type="evidence" value="ECO:0007669"/>
    <property type="project" value="UniProtKB-KW"/>
</dbReference>
<dbReference type="Pfam" id="PF02458">
    <property type="entry name" value="Transferase"/>
    <property type="match status" value="1"/>
</dbReference>
<organism evidence="4 5">
    <name type="scientific">Solanum commersonii</name>
    <name type="common">Commerson's wild potato</name>
    <name type="synonym">Commerson's nightshade</name>
    <dbReference type="NCBI Taxonomy" id="4109"/>
    <lineage>
        <taxon>Eukaryota</taxon>
        <taxon>Viridiplantae</taxon>
        <taxon>Streptophyta</taxon>
        <taxon>Embryophyta</taxon>
        <taxon>Tracheophyta</taxon>
        <taxon>Spermatophyta</taxon>
        <taxon>Magnoliopsida</taxon>
        <taxon>eudicotyledons</taxon>
        <taxon>Gunneridae</taxon>
        <taxon>Pentapetalae</taxon>
        <taxon>asterids</taxon>
        <taxon>lamiids</taxon>
        <taxon>Solanales</taxon>
        <taxon>Solanaceae</taxon>
        <taxon>Solanoideae</taxon>
        <taxon>Solaneae</taxon>
        <taxon>Solanum</taxon>
    </lineage>
</organism>
<comment type="similarity">
    <text evidence="1">Belongs to the plant acyltransferase family.</text>
</comment>
<name>A0A9J5X9V4_SOLCO</name>
<dbReference type="Gene3D" id="3.30.559.10">
    <property type="entry name" value="Chloramphenicol acetyltransferase-like domain"/>
    <property type="match status" value="2"/>
</dbReference>
<dbReference type="EMBL" id="JACXVP010000010">
    <property type="protein sequence ID" value="KAG5583672.1"/>
    <property type="molecule type" value="Genomic_DNA"/>
</dbReference>
<accession>A0A9J5X9V4</accession>
<evidence type="ECO:0000256" key="2">
    <source>
        <dbReference type="ARBA" id="ARBA00022679"/>
    </source>
</evidence>
<evidence type="ECO:0008006" key="6">
    <source>
        <dbReference type="Google" id="ProtNLM"/>
    </source>
</evidence>
<proteinExistence type="inferred from homology"/>
<dbReference type="InterPro" id="IPR023213">
    <property type="entry name" value="CAT-like_dom_sf"/>
</dbReference>
<reference evidence="4 5" key="1">
    <citation type="submission" date="2020-09" db="EMBL/GenBank/DDBJ databases">
        <title>De no assembly of potato wild relative species, Solanum commersonii.</title>
        <authorList>
            <person name="Cho K."/>
        </authorList>
    </citation>
    <scope>NUCLEOTIDE SEQUENCE [LARGE SCALE GENOMIC DNA]</scope>
    <source>
        <strain evidence="4">LZ3.2</strain>
        <tissue evidence="4">Leaf</tissue>
    </source>
</reference>
<keyword evidence="3" id="KW-0012">Acyltransferase</keyword>